<feature type="chain" id="PRO_5030960977" description="MurNAc-LAA domain-containing protein" evidence="3">
    <location>
        <begin position="32"/>
        <end position="494"/>
    </location>
</feature>
<dbReference type="GO" id="GO:0008745">
    <property type="term" value="F:N-acetylmuramoyl-L-alanine amidase activity"/>
    <property type="evidence" value="ECO:0007669"/>
    <property type="project" value="InterPro"/>
</dbReference>
<dbReference type="InterPro" id="IPR050695">
    <property type="entry name" value="N-acetylmuramoyl_amidase_3"/>
</dbReference>
<dbReference type="InterPro" id="IPR002508">
    <property type="entry name" value="MurNAc-LAA_cat"/>
</dbReference>
<dbReference type="PANTHER" id="PTHR30404:SF0">
    <property type="entry name" value="N-ACETYLMURAMOYL-L-ALANINE AMIDASE AMIC"/>
    <property type="match status" value="1"/>
</dbReference>
<evidence type="ECO:0000256" key="3">
    <source>
        <dbReference type="SAM" id="SignalP"/>
    </source>
</evidence>
<evidence type="ECO:0000256" key="2">
    <source>
        <dbReference type="SAM" id="MobiDB-lite"/>
    </source>
</evidence>
<keyword evidence="1" id="KW-0378">Hydrolase</keyword>
<reference evidence="5 6" key="1">
    <citation type="submission" date="2020-04" db="EMBL/GenBank/DDBJ databases">
        <title>MicrobeNet Type strains.</title>
        <authorList>
            <person name="Nicholson A.C."/>
        </authorList>
    </citation>
    <scope>NUCLEOTIDE SEQUENCE [LARGE SCALE GENOMIC DNA]</scope>
    <source>
        <strain evidence="5 6">DSM 44445</strain>
    </source>
</reference>
<feature type="compositionally biased region" description="Low complexity" evidence="2">
    <location>
        <begin position="270"/>
        <end position="284"/>
    </location>
</feature>
<feature type="compositionally biased region" description="Low complexity" evidence="2">
    <location>
        <begin position="342"/>
        <end position="357"/>
    </location>
</feature>
<dbReference type="Pfam" id="PF01520">
    <property type="entry name" value="Amidase_3"/>
    <property type="match status" value="1"/>
</dbReference>
<keyword evidence="6" id="KW-1185">Reference proteome</keyword>
<feature type="domain" description="MurNAc-LAA" evidence="4">
    <location>
        <begin position="132"/>
        <end position="259"/>
    </location>
</feature>
<evidence type="ECO:0000256" key="1">
    <source>
        <dbReference type="ARBA" id="ARBA00022801"/>
    </source>
</evidence>
<dbReference type="CDD" id="cd02696">
    <property type="entry name" value="MurNAc-LAA"/>
    <property type="match status" value="1"/>
</dbReference>
<feature type="signal peptide" evidence="3">
    <location>
        <begin position="1"/>
        <end position="31"/>
    </location>
</feature>
<feature type="compositionally biased region" description="Low complexity" evidence="2">
    <location>
        <begin position="424"/>
        <end position="440"/>
    </location>
</feature>
<dbReference type="Proteomes" id="UP000523447">
    <property type="component" value="Unassembled WGS sequence"/>
</dbReference>
<dbReference type="GO" id="GO:0030288">
    <property type="term" value="C:outer membrane-bounded periplasmic space"/>
    <property type="evidence" value="ECO:0007669"/>
    <property type="project" value="TreeGrafter"/>
</dbReference>
<comment type="caution">
    <text evidence="5">The sequence shown here is derived from an EMBL/GenBank/DDBJ whole genome shotgun (WGS) entry which is preliminary data.</text>
</comment>
<feature type="region of interest" description="Disordered" evidence="2">
    <location>
        <begin position="270"/>
        <end position="450"/>
    </location>
</feature>
<dbReference type="RefSeq" id="WP_168441240.1">
    <property type="nucleotide sequence ID" value="NZ_CAWPHS010000078.1"/>
</dbReference>
<dbReference type="SUPFAM" id="SSF53187">
    <property type="entry name" value="Zn-dependent exopeptidases"/>
    <property type="match status" value="1"/>
</dbReference>
<gene>
    <name evidence="5" type="ORF">HGA07_11000</name>
</gene>
<dbReference type="PANTHER" id="PTHR30404">
    <property type="entry name" value="N-ACETYLMURAMOYL-L-ALANINE AMIDASE"/>
    <property type="match status" value="1"/>
</dbReference>
<protein>
    <recommendedName>
        <fullName evidence="4">MurNAc-LAA domain-containing protein</fullName>
    </recommendedName>
</protein>
<dbReference type="SMART" id="SM00646">
    <property type="entry name" value="Ami_3"/>
    <property type="match status" value="1"/>
</dbReference>
<dbReference type="GO" id="GO:0009253">
    <property type="term" value="P:peptidoglycan catabolic process"/>
    <property type="evidence" value="ECO:0007669"/>
    <property type="project" value="InterPro"/>
</dbReference>
<accession>A0A7X6RHJ5</accession>
<feature type="compositionally biased region" description="Polar residues" evidence="2">
    <location>
        <begin position="404"/>
        <end position="423"/>
    </location>
</feature>
<feature type="compositionally biased region" description="Low complexity" evidence="2">
    <location>
        <begin position="294"/>
        <end position="315"/>
    </location>
</feature>
<keyword evidence="3" id="KW-0732">Signal</keyword>
<feature type="region of interest" description="Disordered" evidence="2">
    <location>
        <begin position="53"/>
        <end position="77"/>
    </location>
</feature>
<organism evidence="5 6">
    <name type="scientific">Nocardia veterana</name>
    <dbReference type="NCBI Taxonomy" id="132249"/>
    <lineage>
        <taxon>Bacteria</taxon>
        <taxon>Bacillati</taxon>
        <taxon>Actinomycetota</taxon>
        <taxon>Actinomycetes</taxon>
        <taxon>Mycobacteriales</taxon>
        <taxon>Nocardiaceae</taxon>
        <taxon>Nocardia</taxon>
    </lineage>
</organism>
<proteinExistence type="predicted"/>
<dbReference type="EMBL" id="JAAXPE010000008">
    <property type="protein sequence ID" value="NKY86151.1"/>
    <property type="molecule type" value="Genomic_DNA"/>
</dbReference>
<evidence type="ECO:0000313" key="6">
    <source>
        <dbReference type="Proteomes" id="UP000523447"/>
    </source>
</evidence>
<evidence type="ECO:0000313" key="5">
    <source>
        <dbReference type="EMBL" id="NKY86151.1"/>
    </source>
</evidence>
<evidence type="ECO:0000259" key="4">
    <source>
        <dbReference type="SMART" id="SM00646"/>
    </source>
</evidence>
<sequence>MNHPRIIKTGLRLAVAACTTAGVLVPAAAFAAPAAPADPDMSTKLAGKTVFLDPGHQGTNHSEDLNRQVDNGRGGTKECQTTGMTTRNGIAEHTVNWNVAQLVRQSLEALGAHVVLSRQDDTGWGGCIDERAAAANRSGAAVAVSIHADGAPEQDHGFHLIVPQLPIPDVKANQAQSGPGLAATKSVRDAYVQAGFTPANYAGAVDGLQTRSDVAGPALTEVPDVFIEMGNGANVDDAKLLETPDGQLKHAIAITTGLVGYLIGVAPGTSPAASTPADSPAGAPQAVPAPESPAPNAAQNSTSSAPPTPAPGAGQNSLPSASDGAVPGAAANSAPSVPQNPASPGATPPSAAAPGSTVPQPHSATDALRGAPAPGDTRPAAPSPATPGSNPATAPDATYRTAPGTYSNSDPSTSGVAPRTSTTPGTHGQAAPGQAGTGTQSKPGTGSGAGELATTAMQLLLPLAKSLGMDESALNSELVNLAYTLVSTLLGPGK</sequence>
<dbReference type="AlphaFoldDB" id="A0A7X6RHJ5"/>
<name>A0A7X6RHJ5_9NOCA</name>
<dbReference type="Gene3D" id="3.40.630.40">
    <property type="entry name" value="Zn-dependent exopeptidases"/>
    <property type="match status" value="1"/>
</dbReference>